<protein>
    <submittedName>
        <fullName evidence="1">10038_t:CDS:1</fullName>
    </submittedName>
</protein>
<accession>A0ACA9PG49</accession>
<name>A0ACA9PG49_9GLOM</name>
<keyword evidence="2" id="KW-1185">Reference proteome</keyword>
<evidence type="ECO:0000313" key="1">
    <source>
        <dbReference type="EMBL" id="CAG8709183.1"/>
    </source>
</evidence>
<evidence type="ECO:0000313" key="2">
    <source>
        <dbReference type="Proteomes" id="UP000789525"/>
    </source>
</evidence>
<dbReference type="EMBL" id="CAJVPT010034827">
    <property type="protein sequence ID" value="CAG8709183.1"/>
    <property type="molecule type" value="Genomic_DNA"/>
</dbReference>
<reference evidence="1" key="1">
    <citation type="submission" date="2021-06" db="EMBL/GenBank/DDBJ databases">
        <authorList>
            <person name="Kallberg Y."/>
            <person name="Tangrot J."/>
            <person name="Rosling A."/>
        </authorList>
    </citation>
    <scope>NUCLEOTIDE SEQUENCE</scope>
    <source>
        <strain evidence="1">CL356</strain>
    </source>
</reference>
<dbReference type="Proteomes" id="UP000789525">
    <property type="component" value="Unassembled WGS sequence"/>
</dbReference>
<gene>
    <name evidence="1" type="ORF">ACOLOM_LOCUS10579</name>
</gene>
<proteinExistence type="predicted"/>
<feature type="non-terminal residue" evidence="1">
    <location>
        <position position="1"/>
    </location>
</feature>
<sequence length="674" mass="74421">NLLIGLASLLEYSDGATVSTAIHQYTGILDLSCSGNFDTSDVSLIAPQLFPILEFIFHSIVPNKELIPDLLFSCLSILICLLCIRTQFGITTLINTPSRNIILPQTHSKLIFFQDLNMWLTISLFVWNVPALFLCVYSLFIQPNGPNGNLSSRFIIDFLSANSTFGQFIAYIILISVVYPDFSTCPSSSKRTISSPYNLTKPKIPDHSNFDVGEFHEMNHHHMTIDIPHQDTSPVHSDSNSSTSSLSEETSQTKSSHSKYSATSTSHLRHNKKRHSKRLKSRGGSNGRIEKSDGSFSRKRKKTGEVNGIHTSTTPLMPMGGSAIEDALAQQIIVETRKDVMVEPAYMHAYINPHIPSPRYPGPSTNPGSRPTSTTNDLLLAPLPTPYSEFAVTKSTNYHPSTTGKNGGSLSHHRNSGSHGNNSLFQQLDSGTSYDHNSGDAHQRSVRSARSTTPPIPRSPSQGNQQNRSQGQGNSMHHQQIYSPSPQYAAHFRSASLQQPRVTPSRKRSDLSSNQDKATLLSRSSTNRNSMASSNDGDGSGISEDESERNRTRVKRASWHQQMRGHEETLSEIRENGVYGGDGNQPLNSVFDNEQSYVEQLRGRRSMSGSVSEDGRKRRQESGSESNSLSRRVSGSSRRSASETKEYDGHLRPPTSTRSLRSSSNRDSWASHSA</sequence>
<comment type="caution">
    <text evidence="1">The sequence shown here is derived from an EMBL/GenBank/DDBJ whole genome shotgun (WGS) entry which is preliminary data.</text>
</comment>
<organism evidence="1 2">
    <name type="scientific">Acaulospora colombiana</name>
    <dbReference type="NCBI Taxonomy" id="27376"/>
    <lineage>
        <taxon>Eukaryota</taxon>
        <taxon>Fungi</taxon>
        <taxon>Fungi incertae sedis</taxon>
        <taxon>Mucoromycota</taxon>
        <taxon>Glomeromycotina</taxon>
        <taxon>Glomeromycetes</taxon>
        <taxon>Diversisporales</taxon>
        <taxon>Acaulosporaceae</taxon>
        <taxon>Acaulospora</taxon>
    </lineage>
</organism>